<dbReference type="PANTHER" id="PTHR24221">
    <property type="entry name" value="ATP-BINDING CASSETTE SUB-FAMILY B"/>
    <property type="match status" value="1"/>
</dbReference>
<comment type="caution">
    <text evidence="10">The sequence shown here is derived from an EMBL/GenBank/DDBJ whole genome shotgun (WGS) entry which is preliminary data.</text>
</comment>
<feature type="transmembrane region" description="Helical" evidence="7">
    <location>
        <begin position="167"/>
        <end position="183"/>
    </location>
</feature>
<comment type="subcellular location">
    <subcellularLocation>
        <location evidence="1">Cell membrane</location>
        <topology evidence="1">Multi-pass membrane protein</topology>
    </subcellularLocation>
</comment>
<dbReference type="RefSeq" id="WP_039635392.1">
    <property type="nucleotide sequence ID" value="NZ_AYSO01000019.1"/>
</dbReference>
<dbReference type="Gene3D" id="3.40.50.300">
    <property type="entry name" value="P-loop containing nucleotide triphosphate hydrolases"/>
    <property type="match status" value="1"/>
</dbReference>
<dbReference type="InterPro" id="IPR011527">
    <property type="entry name" value="ABC1_TM_dom"/>
</dbReference>
<keyword evidence="6 7" id="KW-0472">Membrane</keyword>
<evidence type="ECO:0000313" key="11">
    <source>
        <dbReference type="Proteomes" id="UP000031366"/>
    </source>
</evidence>
<feature type="domain" description="ABC transmembrane type-1" evidence="9">
    <location>
        <begin position="29"/>
        <end position="310"/>
    </location>
</feature>
<accession>A0A0C1TXN0</accession>
<evidence type="ECO:0000259" key="8">
    <source>
        <dbReference type="PROSITE" id="PS50893"/>
    </source>
</evidence>
<evidence type="ECO:0000256" key="3">
    <source>
        <dbReference type="ARBA" id="ARBA00022741"/>
    </source>
</evidence>
<dbReference type="InterPro" id="IPR036640">
    <property type="entry name" value="ABC1_TM_sf"/>
</dbReference>
<evidence type="ECO:0000256" key="7">
    <source>
        <dbReference type="SAM" id="Phobius"/>
    </source>
</evidence>
<evidence type="ECO:0000256" key="4">
    <source>
        <dbReference type="ARBA" id="ARBA00022840"/>
    </source>
</evidence>
<feature type="transmembrane region" description="Helical" evidence="7">
    <location>
        <begin position="143"/>
        <end position="161"/>
    </location>
</feature>
<feature type="transmembrane region" description="Helical" evidence="7">
    <location>
        <begin position="28"/>
        <end position="51"/>
    </location>
</feature>
<dbReference type="GO" id="GO:0140359">
    <property type="term" value="F:ABC-type transporter activity"/>
    <property type="evidence" value="ECO:0007669"/>
    <property type="project" value="InterPro"/>
</dbReference>
<organism evidence="10 11">
    <name type="scientific">Clostridium argentinense CDC 2741</name>
    <dbReference type="NCBI Taxonomy" id="1418104"/>
    <lineage>
        <taxon>Bacteria</taxon>
        <taxon>Bacillati</taxon>
        <taxon>Bacillota</taxon>
        <taxon>Clostridia</taxon>
        <taxon>Eubacteriales</taxon>
        <taxon>Clostridiaceae</taxon>
        <taxon>Clostridium</taxon>
    </lineage>
</organism>
<dbReference type="PROSITE" id="PS50893">
    <property type="entry name" value="ABC_TRANSPORTER_2"/>
    <property type="match status" value="1"/>
</dbReference>
<evidence type="ECO:0000256" key="5">
    <source>
        <dbReference type="ARBA" id="ARBA00022989"/>
    </source>
</evidence>
<keyword evidence="4" id="KW-0067">ATP-binding</keyword>
<keyword evidence="2 7" id="KW-0812">Transmembrane</keyword>
<evidence type="ECO:0000313" key="10">
    <source>
        <dbReference type="EMBL" id="KIE45464.1"/>
    </source>
</evidence>
<keyword evidence="3" id="KW-0547">Nucleotide-binding</keyword>
<feature type="domain" description="ABC transporter" evidence="8">
    <location>
        <begin position="344"/>
        <end position="578"/>
    </location>
</feature>
<dbReference type="InterPro" id="IPR003593">
    <property type="entry name" value="AAA+_ATPase"/>
</dbReference>
<keyword evidence="5 7" id="KW-1133">Transmembrane helix</keyword>
<protein>
    <submittedName>
        <fullName evidence="10">ABC transporter family protein</fullName>
    </submittedName>
</protein>
<dbReference type="GO" id="GO:0005886">
    <property type="term" value="C:plasma membrane"/>
    <property type="evidence" value="ECO:0007669"/>
    <property type="project" value="UniProtKB-SubCell"/>
</dbReference>
<dbReference type="PROSITE" id="PS00211">
    <property type="entry name" value="ABC_TRANSPORTER_1"/>
    <property type="match status" value="1"/>
</dbReference>
<reference evidence="10 11" key="1">
    <citation type="journal article" date="2015" name="Infect. Genet. Evol.">
        <title>Genomic sequences of six botulinum neurotoxin-producing strains representing three clostridial species illustrate the mobility and diversity of botulinum neurotoxin genes.</title>
        <authorList>
            <person name="Smith T.J."/>
            <person name="Hill K.K."/>
            <person name="Xie G."/>
            <person name="Foley B.T."/>
            <person name="Williamson C.H."/>
            <person name="Foster J.T."/>
            <person name="Johnson S.L."/>
            <person name="Chertkov O."/>
            <person name="Teshima H."/>
            <person name="Gibbons H.S."/>
            <person name="Johnsky L.A."/>
            <person name="Karavis M.A."/>
            <person name="Smith L.A."/>
        </authorList>
    </citation>
    <scope>NUCLEOTIDE SEQUENCE [LARGE SCALE GENOMIC DNA]</scope>
    <source>
        <strain evidence="10 11">CDC 2741</strain>
    </source>
</reference>
<proteinExistence type="predicted"/>
<dbReference type="Proteomes" id="UP000031366">
    <property type="component" value="Unassembled WGS sequence"/>
</dbReference>
<evidence type="ECO:0000259" key="9">
    <source>
        <dbReference type="PROSITE" id="PS50929"/>
    </source>
</evidence>
<keyword evidence="11" id="KW-1185">Reference proteome</keyword>
<dbReference type="CDD" id="cd07346">
    <property type="entry name" value="ABC_6TM_exporters"/>
    <property type="match status" value="1"/>
</dbReference>
<dbReference type="SMART" id="SM00382">
    <property type="entry name" value="AAA"/>
    <property type="match status" value="1"/>
</dbReference>
<dbReference type="GO" id="GO:0016887">
    <property type="term" value="F:ATP hydrolysis activity"/>
    <property type="evidence" value="ECO:0007669"/>
    <property type="project" value="InterPro"/>
</dbReference>
<dbReference type="STRING" id="29341.RSJ17_20380"/>
<dbReference type="OrthoDB" id="2657866at2"/>
<dbReference type="InterPro" id="IPR027417">
    <property type="entry name" value="P-loop_NTPase"/>
</dbReference>
<dbReference type="InterPro" id="IPR003439">
    <property type="entry name" value="ABC_transporter-like_ATP-bd"/>
</dbReference>
<dbReference type="SUPFAM" id="SSF52540">
    <property type="entry name" value="P-loop containing nucleoside triphosphate hydrolases"/>
    <property type="match status" value="1"/>
</dbReference>
<dbReference type="FunFam" id="3.40.50.300:FF:000218">
    <property type="entry name" value="Multidrug ABC transporter ATP-binding protein"/>
    <property type="match status" value="1"/>
</dbReference>
<gene>
    <name evidence="10" type="ORF">U732_2775</name>
</gene>
<feature type="transmembrane region" description="Helical" evidence="7">
    <location>
        <begin position="254"/>
        <end position="275"/>
    </location>
</feature>
<dbReference type="SUPFAM" id="SSF90123">
    <property type="entry name" value="ABC transporter transmembrane region"/>
    <property type="match status" value="1"/>
</dbReference>
<name>A0A0C1TXN0_9CLOT</name>
<dbReference type="PANTHER" id="PTHR24221:SF654">
    <property type="entry name" value="ATP-BINDING CASSETTE SUB-FAMILY B MEMBER 6"/>
    <property type="match status" value="1"/>
</dbReference>
<dbReference type="GO" id="GO:0034040">
    <property type="term" value="F:ATPase-coupled lipid transmembrane transporter activity"/>
    <property type="evidence" value="ECO:0007669"/>
    <property type="project" value="TreeGrafter"/>
</dbReference>
<dbReference type="PROSITE" id="PS50929">
    <property type="entry name" value="ABC_TM1F"/>
    <property type="match status" value="1"/>
</dbReference>
<feature type="transmembrane region" description="Helical" evidence="7">
    <location>
        <begin position="63"/>
        <end position="85"/>
    </location>
</feature>
<dbReference type="GO" id="GO:0005524">
    <property type="term" value="F:ATP binding"/>
    <property type="evidence" value="ECO:0007669"/>
    <property type="project" value="UniProtKB-KW"/>
</dbReference>
<evidence type="ECO:0000256" key="2">
    <source>
        <dbReference type="ARBA" id="ARBA00022692"/>
    </source>
</evidence>
<dbReference type="Pfam" id="PF00005">
    <property type="entry name" value="ABC_tran"/>
    <property type="match status" value="1"/>
</dbReference>
<dbReference type="AlphaFoldDB" id="A0A0C1TXN0"/>
<dbReference type="InterPro" id="IPR039421">
    <property type="entry name" value="Type_1_exporter"/>
</dbReference>
<dbReference type="Pfam" id="PF00664">
    <property type="entry name" value="ABC_membrane"/>
    <property type="match status" value="1"/>
</dbReference>
<dbReference type="EMBL" id="AYSO01000019">
    <property type="protein sequence ID" value="KIE45464.1"/>
    <property type="molecule type" value="Genomic_DNA"/>
</dbReference>
<dbReference type="InterPro" id="IPR017871">
    <property type="entry name" value="ABC_transporter-like_CS"/>
</dbReference>
<evidence type="ECO:0000256" key="1">
    <source>
        <dbReference type="ARBA" id="ARBA00004651"/>
    </source>
</evidence>
<evidence type="ECO:0000256" key="6">
    <source>
        <dbReference type="ARBA" id="ARBA00023136"/>
    </source>
</evidence>
<dbReference type="Gene3D" id="1.20.1560.10">
    <property type="entry name" value="ABC transporter type 1, transmembrane domain"/>
    <property type="match status" value="1"/>
</dbReference>
<sequence length="590" mass="66656">MKIKFLTKEDMKLLKRAFTYVKPYKLRLLLFFICISSSIIFGLIEPYIFGVLISSLPQGNLDILVKCLVFLAIVSLSQLVIMHFYSSIETYLNNNIVKDLKCDMYDKILNLPVKAFDEMPVGEFISRLHNDAAALSDIITFQFVNTIIDILKAIVIGFVVFKINIKLALVVIACFPFSYYIFVKYGKKLKKKGMELKNITDYYFSNVQQSLQGIREVKCLGIKKHNFREFDNICNDVKEKGIEMALTNIVAHDLSSFVNITSSVLVMGIGGYFVINKILPLELFIAFSSYSKQFSNSLMNITKMNATIQQALTSLERIFGLMDNLSYSNEYFGEKSIMEIQGNIKFANVSFSYGEDGEVLKDINFQVMSNKKLAIVGKSGAGKSTILNLLLRLYDYDSGEITIDNIDIKEFDEKSLRSHISVIRQDPFLFNISIMENIKIANSSATDEEVYDACKSAYIHEFIMSLPNKYNSIVGENGVNLSGGQKQRIAIARGLIKKSKIILFDEATSALDNESQYFIKQSLNLISKKHTVIIIAHRLSTIIDADEIVVIDNGQIVGQGSHNNLINSNDIYKNLYEADMEILNIPQEVG</sequence>